<evidence type="ECO:0000313" key="2">
    <source>
        <dbReference type="Proteomes" id="UP000001745"/>
    </source>
</evidence>
<dbReference type="InParanoid" id="B8MCF3"/>
<proteinExistence type="predicted"/>
<accession>B8MCF3</accession>
<sequence length="302" mass="33709">MPVQRPLKFETRHQNGTITQVPSLFGWDTTLEDLKNPAVRETYLLAVFDKWLLDASDVIQEASGKTYERLQSSALGLSGLHDGSCYFSHLSLHEKGKNRPTVIFESVQIDKSDPAAAPRSQYIYNKAANWFRESSGSLKLAIIACLSQEDPVAPWGAPSALTSTSKSCDWGLSAQEIVSWPLDSIIAHIHYLDLQQSTSRTDLDIYCLTSSYRSHQGYAERVFHASFLPGGELARFVEFASSDFSLSRVFPELRTTRVNDQVAEKLRVPASALHLLHPQALREDRFAQAQNVARAAKRRVTG</sequence>
<dbReference type="PhylomeDB" id="B8MCF3"/>
<organism evidence="1 2">
    <name type="scientific">Talaromyces stipitatus (strain ATCC 10500 / CBS 375.48 / QM 6759 / NRRL 1006)</name>
    <name type="common">Penicillium stipitatum</name>
    <dbReference type="NCBI Taxonomy" id="441959"/>
    <lineage>
        <taxon>Eukaryota</taxon>
        <taxon>Fungi</taxon>
        <taxon>Dikarya</taxon>
        <taxon>Ascomycota</taxon>
        <taxon>Pezizomycotina</taxon>
        <taxon>Eurotiomycetes</taxon>
        <taxon>Eurotiomycetidae</taxon>
        <taxon>Eurotiales</taxon>
        <taxon>Trichocomaceae</taxon>
        <taxon>Talaromyces</taxon>
        <taxon>Talaromyces sect. Talaromyces</taxon>
    </lineage>
</organism>
<dbReference type="OrthoDB" id="4225769at2759"/>
<name>B8MCF3_TALSN</name>
<dbReference type="HOGENOM" id="CLU_921897_0_0_1"/>
<keyword evidence="2" id="KW-1185">Reference proteome</keyword>
<evidence type="ECO:0000313" key="1">
    <source>
        <dbReference type="EMBL" id="EED18769.1"/>
    </source>
</evidence>
<dbReference type="VEuPathDB" id="FungiDB:TSTA_124880"/>
<dbReference type="RefSeq" id="XP_002482761.1">
    <property type="nucleotide sequence ID" value="XM_002482716.1"/>
</dbReference>
<dbReference type="GeneID" id="8100267"/>
<reference evidence="2" key="1">
    <citation type="journal article" date="2015" name="Genome Announc.">
        <title>Genome sequence of the AIDS-associated pathogen Penicillium marneffei (ATCC18224) and its near taxonomic relative Talaromyces stipitatus (ATCC10500).</title>
        <authorList>
            <person name="Nierman W.C."/>
            <person name="Fedorova-Abrams N.D."/>
            <person name="Andrianopoulos A."/>
        </authorList>
    </citation>
    <scope>NUCLEOTIDE SEQUENCE [LARGE SCALE GENOMIC DNA]</scope>
    <source>
        <strain evidence="2">ATCC 10500 / CBS 375.48 / QM 6759 / NRRL 1006</strain>
    </source>
</reference>
<gene>
    <name evidence="1" type="ORF">TSTA_124880</name>
</gene>
<dbReference type="Proteomes" id="UP000001745">
    <property type="component" value="Unassembled WGS sequence"/>
</dbReference>
<dbReference type="AlphaFoldDB" id="B8MCF3"/>
<protein>
    <submittedName>
        <fullName evidence="1">Uncharacterized protein</fullName>
    </submittedName>
</protein>
<dbReference type="EMBL" id="EQ962655">
    <property type="protein sequence ID" value="EED18769.1"/>
    <property type="molecule type" value="Genomic_DNA"/>
</dbReference>